<evidence type="ECO:0000313" key="2">
    <source>
        <dbReference type="Proteomes" id="UP000053989"/>
    </source>
</evidence>
<dbReference type="OrthoDB" id="2688210at2759"/>
<sequence>MPNIAQNPHEAPPPDYRLDLNDFHISHKEAAQQLLAIWQAQNALDRQEWDTQLEADIQARLLTEEQETALQEEKKKNHNKFLLFADMQISTSMPILPSPLALHKLRKGEYCKLYFFMNKGLADAQAYLPSMDDEVLAITQDDHGLHSFVPVAAARAKQSVVEDKDLTWAQINEATHHMLQAMKENGWDQK</sequence>
<dbReference type="HOGENOM" id="CLU_052398_0_2_1"/>
<name>A0A0C3DI08_9AGAM</name>
<dbReference type="AlphaFoldDB" id="A0A0C3DI08"/>
<dbReference type="Proteomes" id="UP000053989">
    <property type="component" value="Unassembled WGS sequence"/>
</dbReference>
<dbReference type="STRING" id="1036808.A0A0C3DI08"/>
<evidence type="ECO:0000313" key="1">
    <source>
        <dbReference type="EMBL" id="KIM60345.1"/>
    </source>
</evidence>
<dbReference type="InParanoid" id="A0A0C3DI08"/>
<accession>A0A0C3DI08</accession>
<protein>
    <submittedName>
        <fullName evidence="1">Uncharacterized protein</fullName>
    </submittedName>
</protein>
<proteinExistence type="predicted"/>
<reference evidence="2" key="2">
    <citation type="submission" date="2015-01" db="EMBL/GenBank/DDBJ databases">
        <title>Evolutionary Origins and Diversification of the Mycorrhizal Mutualists.</title>
        <authorList>
            <consortium name="DOE Joint Genome Institute"/>
            <consortium name="Mycorrhizal Genomics Consortium"/>
            <person name="Kohler A."/>
            <person name="Kuo A."/>
            <person name="Nagy L.G."/>
            <person name="Floudas D."/>
            <person name="Copeland A."/>
            <person name="Barry K.W."/>
            <person name="Cichocki N."/>
            <person name="Veneault-Fourrey C."/>
            <person name="LaButti K."/>
            <person name="Lindquist E.A."/>
            <person name="Lipzen A."/>
            <person name="Lundell T."/>
            <person name="Morin E."/>
            <person name="Murat C."/>
            <person name="Riley R."/>
            <person name="Ohm R."/>
            <person name="Sun H."/>
            <person name="Tunlid A."/>
            <person name="Henrissat B."/>
            <person name="Grigoriev I.V."/>
            <person name="Hibbett D.S."/>
            <person name="Martin F."/>
        </authorList>
    </citation>
    <scope>NUCLEOTIDE SEQUENCE [LARGE SCALE GENOMIC DNA]</scope>
    <source>
        <strain evidence="2">Foug A</strain>
    </source>
</reference>
<reference evidence="1 2" key="1">
    <citation type="submission" date="2014-04" db="EMBL/GenBank/DDBJ databases">
        <authorList>
            <consortium name="DOE Joint Genome Institute"/>
            <person name="Kuo A."/>
            <person name="Kohler A."/>
            <person name="Nagy L.G."/>
            <person name="Floudas D."/>
            <person name="Copeland A."/>
            <person name="Barry K.W."/>
            <person name="Cichocki N."/>
            <person name="Veneault-Fourrey C."/>
            <person name="LaButti K."/>
            <person name="Lindquist E.A."/>
            <person name="Lipzen A."/>
            <person name="Lundell T."/>
            <person name="Morin E."/>
            <person name="Murat C."/>
            <person name="Sun H."/>
            <person name="Tunlid A."/>
            <person name="Henrissat B."/>
            <person name="Grigoriev I.V."/>
            <person name="Hibbett D.S."/>
            <person name="Martin F."/>
            <person name="Nordberg H.P."/>
            <person name="Cantor M.N."/>
            <person name="Hua S.X."/>
        </authorList>
    </citation>
    <scope>NUCLEOTIDE SEQUENCE [LARGE SCALE GENOMIC DNA]</scope>
    <source>
        <strain evidence="1 2">Foug A</strain>
    </source>
</reference>
<organism evidence="1 2">
    <name type="scientific">Scleroderma citrinum Foug A</name>
    <dbReference type="NCBI Taxonomy" id="1036808"/>
    <lineage>
        <taxon>Eukaryota</taxon>
        <taxon>Fungi</taxon>
        <taxon>Dikarya</taxon>
        <taxon>Basidiomycota</taxon>
        <taxon>Agaricomycotina</taxon>
        <taxon>Agaricomycetes</taxon>
        <taxon>Agaricomycetidae</taxon>
        <taxon>Boletales</taxon>
        <taxon>Sclerodermatineae</taxon>
        <taxon>Sclerodermataceae</taxon>
        <taxon>Scleroderma</taxon>
    </lineage>
</organism>
<gene>
    <name evidence="1" type="ORF">SCLCIDRAFT_16351</name>
</gene>
<dbReference type="EMBL" id="KN822063">
    <property type="protein sequence ID" value="KIM60345.1"/>
    <property type="molecule type" value="Genomic_DNA"/>
</dbReference>
<keyword evidence="2" id="KW-1185">Reference proteome</keyword>